<dbReference type="CDD" id="cd00009">
    <property type="entry name" value="AAA"/>
    <property type="match status" value="1"/>
</dbReference>
<gene>
    <name evidence="2" type="ordered locus">Mahau_2458</name>
</gene>
<dbReference type="Pfam" id="PF01695">
    <property type="entry name" value="IstB_IS21"/>
    <property type="match status" value="1"/>
</dbReference>
<feature type="domain" description="AAA+ ATPase" evidence="1">
    <location>
        <begin position="78"/>
        <end position="205"/>
    </location>
</feature>
<dbReference type="OrthoDB" id="9776217at2"/>
<dbReference type="AlphaFoldDB" id="F3ZWZ6"/>
<evidence type="ECO:0000259" key="1">
    <source>
        <dbReference type="SMART" id="SM00382"/>
    </source>
</evidence>
<keyword evidence="2" id="KW-0067">ATP-binding</keyword>
<dbReference type="SMART" id="SM00382">
    <property type="entry name" value="AAA"/>
    <property type="match status" value="1"/>
</dbReference>
<dbReference type="Gene3D" id="3.40.50.300">
    <property type="entry name" value="P-loop containing nucleotide triphosphate hydrolases"/>
    <property type="match status" value="1"/>
</dbReference>
<protein>
    <submittedName>
        <fullName evidence="2">IstB domain protein ATP-binding protein</fullName>
    </submittedName>
</protein>
<proteinExistence type="predicted"/>
<dbReference type="InterPro" id="IPR027417">
    <property type="entry name" value="P-loop_NTPase"/>
</dbReference>
<dbReference type="STRING" id="697281.Mahau_2458"/>
<dbReference type="Proteomes" id="UP000008457">
    <property type="component" value="Chromosome"/>
</dbReference>
<dbReference type="InterPro" id="IPR003593">
    <property type="entry name" value="AAA+_ATPase"/>
</dbReference>
<sequence length="225" mass="24945">MDGDLFMLDEFVKYSINKNQQEAKALMIKQRQEKVSELLIQSGLGKRFQNKTFDNFVSAGQLRNALEQATAFAAGFPAVKGLLLTGPVGVGKTHLAAAIVNELTKRMYVVVFGNSISIISRIKQTYGKTGESELDIINALTSVDLLVIDDLGKEKASDNTSAILYQIINRLYEEERPVVITTNYTSDMLANQLGERGQAIVSRLTEMCVPVIMQGIDWRINHEEG</sequence>
<evidence type="ECO:0000313" key="2">
    <source>
        <dbReference type="EMBL" id="AEE97618.1"/>
    </source>
</evidence>
<dbReference type="PANTHER" id="PTHR30050">
    <property type="entry name" value="CHROMOSOMAL REPLICATION INITIATOR PROTEIN DNAA"/>
    <property type="match status" value="1"/>
</dbReference>
<keyword evidence="2" id="KW-0547">Nucleotide-binding</keyword>
<reference evidence="2 3" key="2">
    <citation type="journal article" date="2011" name="Stand. Genomic Sci.">
        <title>Complete genome sequence of Mahella australiensis type strain (50-1 BON).</title>
        <authorList>
            <person name="Sikorski J."/>
            <person name="Teshima H."/>
            <person name="Nolan M."/>
            <person name="Lucas S."/>
            <person name="Hammon N."/>
            <person name="Deshpande S."/>
            <person name="Cheng J.F."/>
            <person name="Pitluck S."/>
            <person name="Liolios K."/>
            <person name="Pagani I."/>
            <person name="Ivanova N."/>
            <person name="Huntemann M."/>
            <person name="Mavromatis K."/>
            <person name="Ovchinikova G."/>
            <person name="Pati A."/>
            <person name="Tapia R."/>
            <person name="Han C."/>
            <person name="Goodwin L."/>
            <person name="Chen A."/>
            <person name="Palaniappan K."/>
            <person name="Land M."/>
            <person name="Hauser L."/>
            <person name="Ngatchou-Djao O.D."/>
            <person name="Rohde M."/>
            <person name="Pukall R."/>
            <person name="Spring S."/>
            <person name="Abt B."/>
            <person name="Goker M."/>
            <person name="Detter J.C."/>
            <person name="Woyke T."/>
            <person name="Bristow J."/>
            <person name="Markowitz V."/>
            <person name="Hugenholtz P."/>
            <person name="Eisen J.A."/>
            <person name="Kyrpides N.C."/>
            <person name="Klenk H.P."/>
            <person name="Lapidus A."/>
        </authorList>
    </citation>
    <scope>NUCLEOTIDE SEQUENCE [LARGE SCALE GENOMIC DNA]</scope>
    <source>
        <strain evidence="3">DSM 15567 / CIP 107919 / 50-1 BON</strain>
    </source>
</reference>
<dbReference type="InterPro" id="IPR002611">
    <property type="entry name" value="IstB_ATP-bd"/>
</dbReference>
<dbReference type="GO" id="GO:0006260">
    <property type="term" value="P:DNA replication"/>
    <property type="evidence" value="ECO:0007669"/>
    <property type="project" value="TreeGrafter"/>
</dbReference>
<keyword evidence="3" id="KW-1185">Reference proteome</keyword>
<dbReference type="KEGG" id="mas:Mahau_2458"/>
<organism evidence="2 3">
    <name type="scientific">Mahella australiensis (strain DSM 15567 / CIP 107919 / 50-1 BON)</name>
    <dbReference type="NCBI Taxonomy" id="697281"/>
    <lineage>
        <taxon>Bacteria</taxon>
        <taxon>Bacillati</taxon>
        <taxon>Bacillota</taxon>
        <taxon>Clostridia</taxon>
        <taxon>Thermoanaerobacterales</taxon>
        <taxon>Thermoanaerobacterales Family IV. Incertae Sedis</taxon>
        <taxon>Mahella</taxon>
    </lineage>
</organism>
<dbReference type="GO" id="GO:0005524">
    <property type="term" value="F:ATP binding"/>
    <property type="evidence" value="ECO:0007669"/>
    <property type="project" value="UniProtKB-KW"/>
</dbReference>
<name>F3ZWZ6_MAHA5</name>
<evidence type="ECO:0000313" key="3">
    <source>
        <dbReference type="Proteomes" id="UP000008457"/>
    </source>
</evidence>
<dbReference type="PANTHER" id="PTHR30050:SF4">
    <property type="entry name" value="ATP-BINDING PROTEIN RV3427C IN INSERTION SEQUENCE-RELATED"/>
    <property type="match status" value="1"/>
</dbReference>
<dbReference type="eggNOG" id="COG1484">
    <property type="taxonomic scope" value="Bacteria"/>
</dbReference>
<accession>F3ZWZ6</accession>
<dbReference type="SUPFAM" id="SSF52540">
    <property type="entry name" value="P-loop containing nucleoside triphosphate hydrolases"/>
    <property type="match status" value="1"/>
</dbReference>
<dbReference type="HOGENOM" id="CLU_062999_3_2_9"/>
<reference evidence="3" key="1">
    <citation type="submission" date="2010-11" db="EMBL/GenBank/DDBJ databases">
        <title>The complete genome of Mahella australiensis DSM 15567.</title>
        <authorList>
            <consortium name="US DOE Joint Genome Institute (JGI-PGF)"/>
            <person name="Lucas S."/>
            <person name="Copeland A."/>
            <person name="Lapidus A."/>
            <person name="Bruce D."/>
            <person name="Goodwin L."/>
            <person name="Pitluck S."/>
            <person name="Kyrpides N."/>
            <person name="Mavromatis K."/>
            <person name="Pagani I."/>
            <person name="Ivanova N."/>
            <person name="Teshima H."/>
            <person name="Brettin T."/>
            <person name="Detter J.C."/>
            <person name="Han C."/>
            <person name="Tapia R."/>
            <person name="Land M."/>
            <person name="Hauser L."/>
            <person name="Markowitz V."/>
            <person name="Cheng J.-F."/>
            <person name="Hugenholtz P."/>
            <person name="Woyke T."/>
            <person name="Wu D."/>
            <person name="Spring S."/>
            <person name="Pukall R."/>
            <person name="Steenblock K."/>
            <person name="Schneider S."/>
            <person name="Klenk H.-P."/>
            <person name="Eisen J.A."/>
        </authorList>
    </citation>
    <scope>NUCLEOTIDE SEQUENCE [LARGE SCALE GENOMIC DNA]</scope>
    <source>
        <strain evidence="3">DSM 15567 / CIP 107919 / 50-1 BON</strain>
    </source>
</reference>
<dbReference type="EMBL" id="CP002360">
    <property type="protein sequence ID" value="AEE97618.1"/>
    <property type="molecule type" value="Genomic_DNA"/>
</dbReference>